<feature type="region of interest" description="Disordered" evidence="1">
    <location>
        <begin position="1"/>
        <end position="34"/>
    </location>
</feature>
<dbReference type="GO" id="GO:0004386">
    <property type="term" value="F:helicase activity"/>
    <property type="evidence" value="ECO:0007669"/>
    <property type="project" value="UniProtKB-KW"/>
</dbReference>
<dbReference type="EMBL" id="UGKQ01000007">
    <property type="protein sequence ID" value="STS80265.1"/>
    <property type="molecule type" value="Genomic_DNA"/>
</dbReference>
<accession>A0A377TKS9</accession>
<keyword evidence="2" id="KW-0547">Nucleotide-binding</keyword>
<gene>
    <name evidence="2" type="ORF">NCTC9140_01968</name>
</gene>
<evidence type="ECO:0000313" key="2">
    <source>
        <dbReference type="EMBL" id="STS80265.1"/>
    </source>
</evidence>
<keyword evidence="2" id="KW-0067">ATP-binding</keyword>
<organism evidence="2 3">
    <name type="scientific">Klebsiella pneumoniae</name>
    <dbReference type="NCBI Taxonomy" id="573"/>
    <lineage>
        <taxon>Bacteria</taxon>
        <taxon>Pseudomonadati</taxon>
        <taxon>Pseudomonadota</taxon>
        <taxon>Gammaproteobacteria</taxon>
        <taxon>Enterobacterales</taxon>
        <taxon>Enterobacteriaceae</taxon>
        <taxon>Klebsiella/Raoultella group</taxon>
        <taxon>Klebsiella</taxon>
        <taxon>Klebsiella pneumoniae complex</taxon>
    </lineage>
</organism>
<keyword evidence="2" id="KW-0347">Helicase</keyword>
<evidence type="ECO:0000313" key="3">
    <source>
        <dbReference type="Proteomes" id="UP000254938"/>
    </source>
</evidence>
<sequence length="93" mass="9740">MKRLARRGGQPDAGPNGGAAGVGLRRSHRPPPAVQEGRYQLANGMGAMLDADDALGRHEWLIAPLLLQGSASPDARMLLALPVEIGELIAARP</sequence>
<name>A0A377TKS9_KLEPN</name>
<reference evidence="2 3" key="1">
    <citation type="submission" date="2018-06" db="EMBL/GenBank/DDBJ databases">
        <authorList>
            <consortium name="Pathogen Informatics"/>
            <person name="Doyle S."/>
        </authorList>
    </citation>
    <scope>NUCLEOTIDE SEQUENCE [LARGE SCALE GENOMIC DNA]</scope>
    <source>
        <strain evidence="2 3">NCTC9140</strain>
    </source>
</reference>
<dbReference type="AlphaFoldDB" id="A0A377TKS9"/>
<proteinExistence type="predicted"/>
<keyword evidence="2" id="KW-0378">Hydrolase</keyword>
<protein>
    <submittedName>
        <fullName evidence="2">ATP-dependent helicase HrpB</fullName>
    </submittedName>
</protein>
<dbReference type="Proteomes" id="UP000254938">
    <property type="component" value="Unassembled WGS sequence"/>
</dbReference>
<evidence type="ECO:0000256" key="1">
    <source>
        <dbReference type="SAM" id="MobiDB-lite"/>
    </source>
</evidence>